<protein>
    <recommendedName>
        <fullName evidence="4">DUF669 domain-containing protein</fullName>
    </recommendedName>
</protein>
<comment type="caution">
    <text evidence="2">The sequence shown here is derived from an EMBL/GenBank/DDBJ whole genome shotgun (WGS) entry which is preliminary data.</text>
</comment>
<dbReference type="Proteomes" id="UP001529256">
    <property type="component" value="Unassembled WGS sequence"/>
</dbReference>
<evidence type="ECO:0008006" key="4">
    <source>
        <dbReference type="Google" id="ProtNLM"/>
    </source>
</evidence>
<evidence type="ECO:0000313" key="3">
    <source>
        <dbReference type="Proteomes" id="UP001529256"/>
    </source>
</evidence>
<evidence type="ECO:0000256" key="1">
    <source>
        <dbReference type="SAM" id="MobiDB-lite"/>
    </source>
</evidence>
<dbReference type="EMBL" id="JAUDEA010000002">
    <property type="protein sequence ID" value="MDM8270576.1"/>
    <property type="molecule type" value="Genomic_DNA"/>
</dbReference>
<reference evidence="3" key="1">
    <citation type="submission" date="2023-06" db="EMBL/GenBank/DDBJ databases">
        <title>Identification and characterization of horizontal gene transfer across gut microbiota members of farm animals based on homology search.</title>
        <authorList>
            <person name="Zeman M."/>
            <person name="Kubasova T."/>
            <person name="Jahodarova E."/>
            <person name="Nykrynova M."/>
            <person name="Rychlik I."/>
        </authorList>
    </citation>
    <scope>NUCLEOTIDE SEQUENCE [LARGE SCALE GENOMIC DNA]</scope>
    <source>
        <strain evidence="3">153_Feed</strain>
    </source>
</reference>
<gene>
    <name evidence="2" type="ORF">QUW25_02590</name>
</gene>
<name>A0ABT7V3I9_9ACTN</name>
<proteinExistence type="predicted"/>
<organism evidence="2 3">
    <name type="scientific">Thermophilibacter provencensis</name>
    <dbReference type="NCBI Taxonomy" id="1852386"/>
    <lineage>
        <taxon>Bacteria</taxon>
        <taxon>Bacillati</taxon>
        <taxon>Actinomycetota</taxon>
        <taxon>Coriobacteriia</taxon>
        <taxon>Coriobacteriales</taxon>
        <taxon>Atopobiaceae</taxon>
        <taxon>Thermophilibacter</taxon>
    </lineage>
</organism>
<accession>A0ABT7V3I9</accession>
<reference evidence="2 3" key="2">
    <citation type="submission" date="2023-06" db="EMBL/GenBank/DDBJ databases">
        <title>Identification and characterization of horizontal gene transfer across gut microbiota members of farm animals based on homology search.</title>
        <authorList>
            <person name="Schwarzerova J."/>
            <person name="Nykrynova M."/>
            <person name="Jureckova K."/>
            <person name="Cejkova D."/>
            <person name="Rychlik I."/>
        </authorList>
    </citation>
    <scope>NUCLEOTIDE SEQUENCE [LARGE SCALE GENOMIC DNA]</scope>
    <source>
        <strain evidence="2 3">153_Feed</strain>
    </source>
</reference>
<feature type="region of interest" description="Disordered" evidence="1">
    <location>
        <begin position="156"/>
        <end position="188"/>
    </location>
</feature>
<sequence>MPKISWNDVTESRGGVVSTLPSGAYKCQITKAEFVTTKKGAAALVVVWDVAEGEHKGHFSEAFFEGKDFRHNDYLMLEGKALGMTKHKLHALADANPGFKPTAAIDSDQAQPFVGKTCYLLLQERKYTYNGRDQSEVNVVDWLSPDEFRAGDFKVPETLDEREAQAAPATIAAPQPPQPDLYDEDVPF</sequence>
<dbReference type="RefSeq" id="WP_289510672.1">
    <property type="nucleotide sequence ID" value="NZ_JAUDEA010000002.1"/>
</dbReference>
<keyword evidence="3" id="KW-1185">Reference proteome</keyword>
<reference evidence="2 3" key="3">
    <citation type="submission" date="2023-06" db="EMBL/GenBank/DDBJ databases">
        <authorList>
            <person name="Zeman M."/>
            <person name="Kubasova T."/>
            <person name="Jahodarova E."/>
            <person name="Nykrynova M."/>
            <person name="Rychlik I."/>
        </authorList>
    </citation>
    <scope>NUCLEOTIDE SEQUENCE [LARGE SCALE GENOMIC DNA]</scope>
    <source>
        <strain evidence="2 3">153_Feed</strain>
    </source>
</reference>
<evidence type="ECO:0000313" key="2">
    <source>
        <dbReference type="EMBL" id="MDM8270576.1"/>
    </source>
</evidence>